<name>A0A830QQP9_9FIRM</name>
<feature type="binding site" evidence="2">
    <location>
        <position position="99"/>
    </location>
    <ligand>
        <name>Mn(2+)</name>
        <dbReference type="ChEBI" id="CHEBI:29035"/>
        <label>1</label>
    </ligand>
</feature>
<keyword evidence="2" id="KW-0479">Metal-binding</keyword>
<dbReference type="InterPro" id="IPR012347">
    <property type="entry name" value="Ferritin-like"/>
</dbReference>
<dbReference type="KEGG" id="pfaa:MM59RIKEN_32430"/>
<organism evidence="3 4">
    <name type="scientific">Pusillibacter faecalis</name>
    <dbReference type="NCBI Taxonomy" id="2714358"/>
    <lineage>
        <taxon>Bacteria</taxon>
        <taxon>Bacillati</taxon>
        <taxon>Bacillota</taxon>
        <taxon>Clostridia</taxon>
        <taxon>Eubacteriales</taxon>
        <taxon>Oscillospiraceae</taxon>
        <taxon>Pusillibacter</taxon>
    </lineage>
</organism>
<evidence type="ECO:0000313" key="3">
    <source>
        <dbReference type="EMBL" id="BCK85924.1"/>
    </source>
</evidence>
<sequence length="128" mass="14430">MIGAIVHQLTRNLTEEQIRTAGFDTYFVDRTAGVYPTAASGFPWSAASMAVKGDLIADLTEDLAAEQKARVTYDNILRLSDDPDVNDVIKFLRAREIVHFQRFGEGLRLAKDKMDEKNVYFVNPSFDK</sequence>
<dbReference type="GO" id="GO:0046872">
    <property type="term" value="F:metal ion binding"/>
    <property type="evidence" value="ECO:0007669"/>
    <property type="project" value="UniProtKB-KW"/>
</dbReference>
<geneLocation type="plasmid" evidence="3 4">
    <name>pMM59_01</name>
</geneLocation>
<keyword evidence="4" id="KW-1185">Reference proteome</keyword>
<evidence type="ECO:0000256" key="1">
    <source>
        <dbReference type="ARBA" id="ARBA00007644"/>
    </source>
</evidence>
<dbReference type="InterPro" id="IPR009078">
    <property type="entry name" value="Ferritin-like_SF"/>
</dbReference>
<dbReference type="Pfam" id="PF05067">
    <property type="entry name" value="Mn_catalase"/>
    <property type="match status" value="1"/>
</dbReference>
<accession>A0A830QQP9</accession>
<evidence type="ECO:0000256" key="2">
    <source>
        <dbReference type="PIRSR" id="PIRSR607760-1"/>
    </source>
</evidence>
<dbReference type="EMBL" id="AP023421">
    <property type="protein sequence ID" value="BCK85924.1"/>
    <property type="molecule type" value="Genomic_DNA"/>
</dbReference>
<dbReference type="InterPro" id="IPR007760">
    <property type="entry name" value="Mn_catalase"/>
</dbReference>
<gene>
    <name evidence="3" type="ORF">MM59RIKEN_32430</name>
</gene>
<evidence type="ECO:0000313" key="4">
    <source>
        <dbReference type="Proteomes" id="UP000679848"/>
    </source>
</evidence>
<dbReference type="Proteomes" id="UP000679848">
    <property type="component" value="Plasmid pMM59_01"/>
</dbReference>
<proteinExistence type="inferred from homology"/>
<keyword evidence="2" id="KW-0464">Manganese</keyword>
<feature type="binding site" evidence="2">
    <location>
        <position position="66"/>
    </location>
    <ligand>
        <name>Mn(2+)</name>
        <dbReference type="ChEBI" id="CHEBI:29035"/>
        <label>2</label>
    </ligand>
</feature>
<dbReference type="SUPFAM" id="SSF47240">
    <property type="entry name" value="Ferritin-like"/>
    <property type="match status" value="1"/>
</dbReference>
<dbReference type="AlphaFoldDB" id="A0A830QQP9"/>
<comment type="cofactor">
    <cofactor evidence="2">
        <name>Mn(2+)</name>
        <dbReference type="ChEBI" id="CHEBI:29035"/>
    </cofactor>
    <text evidence="2">Binds 2 manganese ions per subunit.</text>
</comment>
<evidence type="ECO:0008006" key="5">
    <source>
        <dbReference type="Google" id="ProtNLM"/>
    </source>
</evidence>
<keyword evidence="3" id="KW-0614">Plasmid</keyword>
<comment type="similarity">
    <text evidence="1">Belongs to the manganese catalase family.</text>
</comment>
<reference evidence="3" key="1">
    <citation type="submission" date="2020-09" db="EMBL/GenBank/DDBJ databases">
        <title>New species isolated from human feces.</title>
        <authorList>
            <person name="Kitahara M."/>
            <person name="Shigeno Y."/>
            <person name="Shime M."/>
            <person name="Matsumoto Y."/>
            <person name="Nakamura S."/>
            <person name="Motooka D."/>
            <person name="Fukuoka S."/>
            <person name="Nishikawa H."/>
            <person name="Benno Y."/>
        </authorList>
    </citation>
    <scope>NUCLEOTIDE SEQUENCE</scope>
    <source>
        <strain evidence="3">MM59</strain>
        <plasmid evidence="3">pMM59_01</plasmid>
    </source>
</reference>
<protein>
    <recommendedName>
        <fullName evidence="5">Manganese catalase family protein</fullName>
    </recommendedName>
</protein>
<dbReference type="Gene3D" id="1.20.1260.10">
    <property type="match status" value="1"/>
</dbReference>